<evidence type="ECO:0000256" key="5">
    <source>
        <dbReference type="SAM" id="MobiDB-lite"/>
    </source>
</evidence>
<dbReference type="GO" id="GO:0004674">
    <property type="term" value="F:protein serine/threonine kinase activity"/>
    <property type="evidence" value="ECO:0007669"/>
    <property type="project" value="TreeGrafter"/>
</dbReference>
<dbReference type="AlphaFoldDB" id="A0A8A4TVA5"/>
<dbReference type="PANTHER" id="PTHR43289">
    <property type="entry name" value="MITOGEN-ACTIVATED PROTEIN KINASE KINASE KINASE 20-RELATED"/>
    <property type="match status" value="1"/>
</dbReference>
<organism evidence="8 9">
    <name type="scientific">Sulfidibacter corallicola</name>
    <dbReference type="NCBI Taxonomy" id="2818388"/>
    <lineage>
        <taxon>Bacteria</taxon>
        <taxon>Pseudomonadati</taxon>
        <taxon>Acidobacteriota</taxon>
        <taxon>Holophagae</taxon>
        <taxon>Acanthopleuribacterales</taxon>
        <taxon>Acanthopleuribacteraceae</taxon>
        <taxon>Sulfidibacter</taxon>
    </lineage>
</organism>
<feature type="domain" description="Protein kinase" evidence="7">
    <location>
        <begin position="46"/>
        <end position="307"/>
    </location>
</feature>
<dbReference type="Gene3D" id="3.30.200.20">
    <property type="entry name" value="Phosphorylase Kinase, domain 1"/>
    <property type="match status" value="1"/>
</dbReference>
<dbReference type="Pfam" id="PF13181">
    <property type="entry name" value="TPR_8"/>
    <property type="match status" value="1"/>
</dbReference>
<keyword evidence="1" id="KW-0808">Transferase</keyword>
<dbReference type="InterPro" id="IPR000719">
    <property type="entry name" value="Prot_kinase_dom"/>
</dbReference>
<dbReference type="GO" id="GO:0005524">
    <property type="term" value="F:ATP binding"/>
    <property type="evidence" value="ECO:0007669"/>
    <property type="project" value="UniProtKB-KW"/>
</dbReference>
<evidence type="ECO:0000259" key="7">
    <source>
        <dbReference type="PROSITE" id="PS50011"/>
    </source>
</evidence>
<name>A0A8A4TVA5_SULCO</name>
<dbReference type="PANTHER" id="PTHR43289:SF6">
    <property type="entry name" value="SERINE_THREONINE-PROTEIN KINASE NEKL-3"/>
    <property type="match status" value="1"/>
</dbReference>
<keyword evidence="2" id="KW-0547">Nucleotide-binding</keyword>
<dbReference type="EMBL" id="CP071793">
    <property type="protein sequence ID" value="QTD53879.1"/>
    <property type="molecule type" value="Genomic_DNA"/>
</dbReference>
<evidence type="ECO:0000256" key="4">
    <source>
        <dbReference type="ARBA" id="ARBA00022840"/>
    </source>
</evidence>
<keyword evidence="6" id="KW-0812">Transmembrane</keyword>
<feature type="region of interest" description="Disordered" evidence="5">
    <location>
        <begin position="1"/>
        <end position="31"/>
    </location>
</feature>
<dbReference type="InterPro" id="IPR011990">
    <property type="entry name" value="TPR-like_helical_dom_sf"/>
</dbReference>
<dbReference type="SMART" id="SM00220">
    <property type="entry name" value="S_TKc"/>
    <property type="match status" value="1"/>
</dbReference>
<feature type="transmembrane region" description="Helical" evidence="6">
    <location>
        <begin position="333"/>
        <end position="356"/>
    </location>
</feature>
<evidence type="ECO:0000313" key="8">
    <source>
        <dbReference type="EMBL" id="QTD53879.1"/>
    </source>
</evidence>
<protein>
    <submittedName>
        <fullName evidence="8">Protein kinase</fullName>
    </submittedName>
</protein>
<keyword evidence="6" id="KW-1133">Transmembrane helix</keyword>
<evidence type="ECO:0000256" key="6">
    <source>
        <dbReference type="SAM" id="Phobius"/>
    </source>
</evidence>
<proteinExistence type="predicted"/>
<accession>A0A8A4TVA5</accession>
<dbReference type="CDD" id="cd14014">
    <property type="entry name" value="STKc_PknB_like"/>
    <property type="match status" value="1"/>
</dbReference>
<dbReference type="PROSITE" id="PS50011">
    <property type="entry name" value="PROTEIN_KINASE_DOM"/>
    <property type="match status" value="1"/>
</dbReference>
<dbReference type="Pfam" id="PF00069">
    <property type="entry name" value="Pkinase"/>
    <property type="match status" value="1"/>
</dbReference>
<dbReference type="SUPFAM" id="SSF48452">
    <property type="entry name" value="TPR-like"/>
    <property type="match status" value="2"/>
</dbReference>
<evidence type="ECO:0000313" key="9">
    <source>
        <dbReference type="Proteomes" id="UP000663929"/>
    </source>
</evidence>
<sequence length="1021" mass="115697">MTEHFSTRSHSESSGHSEESLFPPKRGARDRMGQDDLLVGRKLGRYRIHQLVGRGGLGSVYKAYDEKLRRHVALKVLDKLGKDDWHLQVLEEAQAQARVEHQHICKVFDVSQLDDMTCISMQFINGRTLIDAAHTMNMVQKVRVLQQVAEAVHAAHRHGMVHRDLKPSNIMVEVDTRGQLKPYVLDFGLARDLNPYGASNVKKIAGSPAYMSPEQAQGEGSQFSRQSDVYSLGATLYHLLCGAPPFKAEGKNDVISMVINDSPVPPRRRNADIPADLETIVLKCLEKDPDRRYDSALGFAGDLQRFLVGDPIMARPPSLSYYLKKKLIKHHTVVGVASVAIFLFLLMGGLSLRAHFKNKERARLMQRFVAQVEGMEWFLRVAHMLPRHDMRPQEERVREMIGTIRNDMDAVGSWGAGPGHYAIGRGYLLLEDYDLAREHLEKAISFEFDPPEVYRALGEALGALYDQALRNIPLMEDRALREAYRRDIQTHLRDPALDAFKRSSGSWLGGPDYLEGLMAYFEERYEDALQKTKKAHAEAPWFYEAKLLEAKIFTALAELNQTKGNYVHARQSTELAGKAIREVMAIAESDLSVYLMEMDRLRNLFQLESRGGGDSEAIYKQFNEVALQARAVRPEHAGLWAKQGEMAYYWGLYQWYYMGRNPLPAVQSIKHQLVPVLEVQMAHPPLFEAVSLLFFLQASYEVERGLNPTESFEQALAARTRLLELKPNDIPSHNAIGLIYWNRAEYLSRIGKDPSEDLAQASYHFHMLLSYDERFVSAYNSLGLVHWTQAEYAKSKGLQPLEEFDKAIAFFAKAIEINKMEYAYTNLAATANAKAEYMRQQGLDPTSVLETVRTYVTDALQINEDDPDLHTEDGNAWLVAARYAIDREVSPKNAFERAIKAYERALGLSEGWFGIHVSIAELNQIHAEWLFERGDVGLARSQLDKGLVQVDQALELNPRAARAKGIKAQLLLLRAHMAKDEALRRQYAAQAVLLFESVFAVMSSEQAQFAKDYEEAKRLVQ</sequence>
<evidence type="ECO:0000256" key="3">
    <source>
        <dbReference type="ARBA" id="ARBA00022777"/>
    </source>
</evidence>
<dbReference type="RefSeq" id="WP_237383979.1">
    <property type="nucleotide sequence ID" value="NZ_CP071793.1"/>
</dbReference>
<keyword evidence="4" id="KW-0067">ATP-binding</keyword>
<dbReference type="InterPro" id="IPR019734">
    <property type="entry name" value="TPR_rpt"/>
</dbReference>
<keyword evidence="6" id="KW-0472">Membrane</keyword>
<dbReference type="KEGG" id="scor:J3U87_15635"/>
<dbReference type="InterPro" id="IPR008271">
    <property type="entry name" value="Ser/Thr_kinase_AS"/>
</dbReference>
<feature type="compositionally biased region" description="Basic and acidic residues" evidence="5">
    <location>
        <begin position="1"/>
        <end position="19"/>
    </location>
</feature>
<keyword evidence="3 8" id="KW-0418">Kinase</keyword>
<dbReference type="InterPro" id="IPR011009">
    <property type="entry name" value="Kinase-like_dom_sf"/>
</dbReference>
<dbReference type="SMART" id="SM00028">
    <property type="entry name" value="TPR"/>
    <property type="match status" value="3"/>
</dbReference>
<keyword evidence="9" id="KW-1185">Reference proteome</keyword>
<gene>
    <name evidence="8" type="ORF">J3U87_15635</name>
</gene>
<dbReference type="PROSITE" id="PS00108">
    <property type="entry name" value="PROTEIN_KINASE_ST"/>
    <property type="match status" value="1"/>
</dbReference>
<reference evidence="8" key="1">
    <citation type="submission" date="2021-03" db="EMBL/GenBank/DDBJ databases">
        <title>Acanthopleuribacteraceae sp. M133.</title>
        <authorList>
            <person name="Wang G."/>
        </authorList>
    </citation>
    <scope>NUCLEOTIDE SEQUENCE</scope>
    <source>
        <strain evidence="8">M133</strain>
    </source>
</reference>
<dbReference type="Gene3D" id="1.10.510.10">
    <property type="entry name" value="Transferase(Phosphotransferase) domain 1"/>
    <property type="match status" value="1"/>
</dbReference>
<evidence type="ECO:0000256" key="2">
    <source>
        <dbReference type="ARBA" id="ARBA00022741"/>
    </source>
</evidence>
<evidence type="ECO:0000256" key="1">
    <source>
        <dbReference type="ARBA" id="ARBA00022679"/>
    </source>
</evidence>
<dbReference type="SUPFAM" id="SSF56112">
    <property type="entry name" value="Protein kinase-like (PK-like)"/>
    <property type="match status" value="1"/>
</dbReference>
<dbReference type="Gene3D" id="1.25.40.10">
    <property type="entry name" value="Tetratricopeptide repeat domain"/>
    <property type="match status" value="3"/>
</dbReference>
<dbReference type="Proteomes" id="UP000663929">
    <property type="component" value="Chromosome"/>
</dbReference>